<dbReference type="Gene3D" id="3.30.559.30">
    <property type="entry name" value="Nonribosomal peptide synthetase, condensation domain"/>
    <property type="match status" value="1"/>
</dbReference>
<feature type="domain" description="Phthiocerol/phthiodiolone dimycocerosyl transferase C-terminal" evidence="14">
    <location>
        <begin position="202"/>
        <end position="390"/>
    </location>
</feature>
<comment type="catalytic activity">
    <reaction evidence="2">
        <text>2 a mycocerosyl-[mycocerosic acid synthase] + a phenolphthiocerol = a dimycocerosyl phenolphthiocerol + 2 holo-[mycocerosic acid synthase].</text>
        <dbReference type="EC" id="2.3.1.282"/>
    </reaction>
</comment>
<evidence type="ECO:0000313" key="16">
    <source>
        <dbReference type="Proteomes" id="UP000638263"/>
    </source>
</evidence>
<comment type="similarity">
    <text evidence="4">Belongs to the acyltransferase PapA5 family.</text>
</comment>
<evidence type="ECO:0000256" key="11">
    <source>
        <dbReference type="ARBA" id="ARBA00032317"/>
    </source>
</evidence>
<dbReference type="Proteomes" id="UP000638263">
    <property type="component" value="Unassembled WGS sequence"/>
</dbReference>
<evidence type="ECO:0000256" key="12">
    <source>
        <dbReference type="ARBA" id="ARBA00033407"/>
    </source>
</evidence>
<keyword evidence="16" id="KW-1185">Reference proteome</keyword>
<keyword evidence="9 15" id="KW-0012">Acyltransferase</keyword>
<protein>
    <recommendedName>
        <fullName evidence="6">Phthiocerol/phthiodiolone dimycocerosyl transferase</fullName>
        <ecNumber evidence="5">2.3.1.282</ecNumber>
    </recommendedName>
    <alternativeName>
        <fullName evidence="12">Acyltransferase PapA5</fullName>
    </alternativeName>
    <alternativeName>
        <fullName evidence="10">Phthiocerol/phthiodiolone O-acyltransferase</fullName>
    </alternativeName>
    <alternativeName>
        <fullName evidence="11">Polyketide synthase-associated protein A5</fullName>
    </alternativeName>
</protein>
<dbReference type="InterPro" id="IPR023213">
    <property type="entry name" value="CAT-like_dom_sf"/>
</dbReference>
<comment type="catalytic activity">
    <reaction evidence="3">
        <text>2 a mycocerosyl-[mycocerosic acid synthase] + a phthiodiolone = a dimycocerosyl phthiodiolone + 2 holo-[mycocerosic acid synthase].</text>
        <dbReference type="EC" id="2.3.1.282"/>
    </reaction>
</comment>
<dbReference type="GO" id="GO:0016746">
    <property type="term" value="F:acyltransferase activity"/>
    <property type="evidence" value="ECO:0007669"/>
    <property type="project" value="UniProtKB-KW"/>
</dbReference>
<dbReference type="Pfam" id="PF16911">
    <property type="entry name" value="PapA_C"/>
    <property type="match status" value="1"/>
</dbReference>
<evidence type="ECO:0000256" key="6">
    <source>
        <dbReference type="ARBA" id="ARBA00013449"/>
    </source>
</evidence>
<dbReference type="SUPFAM" id="SSF52777">
    <property type="entry name" value="CoA-dependent acyltransferases"/>
    <property type="match status" value="2"/>
</dbReference>
<evidence type="ECO:0000256" key="10">
    <source>
        <dbReference type="ARBA" id="ARBA00030465"/>
    </source>
</evidence>
<dbReference type="Gene3D" id="3.30.559.10">
    <property type="entry name" value="Chloramphenicol acetyltransferase-like domain"/>
    <property type="match status" value="1"/>
</dbReference>
<proteinExistence type="inferred from homology"/>
<sequence length="413" mass="44469">MTAATVIRPLAPSEQIFAFSEVFVGYCARMSGRLDLSALAAAFEALVTAHPILGAQLAPTEPIGHTLVTSGPPEIVLTVADGDPELLLTGAEPDQRRALGTLHVVLSEDMASVTLLVHHSIADATHALNLLERLWHCYVSAAAGRIFSLPPARQPMPVEDLLAARGIVRRPVPGSDEPPRALPPLPPAQALNANENVYPPLRTTRCRLSREQSTDLVAYGHRAGVTVHSLVAAALLLTESEARQLPVDELLCSYSVDLRRRVAPRIGPTEGTNVLGFAGYRPGPGTEGTLTALAHGVFHALRTGLTSGYIQQTPLQLPDTLAAPPANPFDTVMTTNWGRLPRLSVPTLRIHDFRTTMIAKPDPTGRRPPQAGGGTSIISTYDDRLSVEIHHPPEFTPVQTPRIERLENLLTRL</sequence>
<evidence type="ECO:0000256" key="2">
    <source>
        <dbReference type="ARBA" id="ARBA00000625"/>
    </source>
</evidence>
<reference evidence="15" key="2">
    <citation type="submission" date="2020-09" db="EMBL/GenBank/DDBJ databases">
        <authorList>
            <person name="Sun Q."/>
            <person name="Zhou Y."/>
        </authorList>
    </citation>
    <scope>NUCLEOTIDE SEQUENCE</scope>
    <source>
        <strain evidence="15">CGMCC 4.3508</strain>
    </source>
</reference>
<evidence type="ECO:0000256" key="4">
    <source>
        <dbReference type="ARBA" id="ARBA00006558"/>
    </source>
</evidence>
<accession>A0A917VMW4</accession>
<comment type="caution">
    <text evidence="15">The sequence shown here is derived from an EMBL/GenBank/DDBJ whole genome shotgun (WGS) entry which is preliminary data.</text>
</comment>
<keyword evidence="7" id="KW-0443">Lipid metabolism</keyword>
<dbReference type="RefSeq" id="WP_062996855.1">
    <property type="nucleotide sequence ID" value="NZ_BMMH01000002.1"/>
</dbReference>
<reference evidence="15" key="1">
    <citation type="journal article" date="2014" name="Int. J. Syst. Evol. Microbiol.">
        <title>Complete genome sequence of Corynebacterium casei LMG S-19264T (=DSM 44701T), isolated from a smear-ripened cheese.</title>
        <authorList>
            <consortium name="US DOE Joint Genome Institute (JGI-PGF)"/>
            <person name="Walter F."/>
            <person name="Albersmeier A."/>
            <person name="Kalinowski J."/>
            <person name="Ruckert C."/>
        </authorList>
    </citation>
    <scope>NUCLEOTIDE SEQUENCE</scope>
    <source>
        <strain evidence="15">CGMCC 4.3508</strain>
    </source>
</reference>
<evidence type="ECO:0000256" key="7">
    <source>
        <dbReference type="ARBA" id="ARBA00022516"/>
    </source>
</evidence>
<feature type="region of interest" description="Disordered" evidence="13">
    <location>
        <begin position="358"/>
        <end position="378"/>
    </location>
</feature>
<evidence type="ECO:0000256" key="1">
    <source>
        <dbReference type="ARBA" id="ARBA00000026"/>
    </source>
</evidence>
<comment type="catalytic activity">
    <reaction evidence="1">
        <text>2 a mycocerosyl-[mycocerosic acid synthase] + a phthiocerol = a dimycocerosyl phthiocerol + 2 holo-[mycocerosic acid synthase].</text>
        <dbReference type="EC" id="2.3.1.282"/>
    </reaction>
</comment>
<evidence type="ECO:0000256" key="5">
    <source>
        <dbReference type="ARBA" id="ARBA00012866"/>
    </source>
</evidence>
<evidence type="ECO:0000256" key="3">
    <source>
        <dbReference type="ARBA" id="ARBA00001907"/>
    </source>
</evidence>
<dbReference type="AlphaFoldDB" id="A0A917VMW4"/>
<evidence type="ECO:0000256" key="9">
    <source>
        <dbReference type="ARBA" id="ARBA00023315"/>
    </source>
</evidence>
<dbReference type="EC" id="2.3.1.282" evidence="5"/>
<organism evidence="15 16">
    <name type="scientific">Nocardia jinanensis</name>
    <dbReference type="NCBI Taxonomy" id="382504"/>
    <lineage>
        <taxon>Bacteria</taxon>
        <taxon>Bacillati</taxon>
        <taxon>Actinomycetota</taxon>
        <taxon>Actinomycetes</taxon>
        <taxon>Mycobacteriales</taxon>
        <taxon>Nocardiaceae</taxon>
        <taxon>Nocardia</taxon>
    </lineage>
</organism>
<keyword evidence="7" id="KW-0444">Lipid biosynthesis</keyword>
<evidence type="ECO:0000256" key="13">
    <source>
        <dbReference type="SAM" id="MobiDB-lite"/>
    </source>
</evidence>
<dbReference type="InterPro" id="IPR031641">
    <property type="entry name" value="PapA_C"/>
</dbReference>
<evidence type="ECO:0000313" key="15">
    <source>
        <dbReference type="EMBL" id="GGL01181.1"/>
    </source>
</evidence>
<feature type="region of interest" description="Disordered" evidence="13">
    <location>
        <begin position="172"/>
        <end position="196"/>
    </location>
</feature>
<name>A0A917VMW4_9NOCA</name>
<dbReference type="EMBL" id="BMMH01000002">
    <property type="protein sequence ID" value="GGL01181.1"/>
    <property type="molecule type" value="Genomic_DNA"/>
</dbReference>
<keyword evidence="8" id="KW-0808">Transferase</keyword>
<evidence type="ECO:0000259" key="14">
    <source>
        <dbReference type="Pfam" id="PF16911"/>
    </source>
</evidence>
<evidence type="ECO:0000256" key="8">
    <source>
        <dbReference type="ARBA" id="ARBA00022679"/>
    </source>
</evidence>
<gene>
    <name evidence="15" type="ORF">GCM10011588_14860</name>
</gene>